<dbReference type="Proteomes" id="UP000466187">
    <property type="component" value="Chromosome"/>
</dbReference>
<evidence type="ECO:0000313" key="2">
    <source>
        <dbReference type="Proteomes" id="UP000466187"/>
    </source>
</evidence>
<organism evidence="1 2">
    <name type="scientific">Mycolicibacterium gadium</name>
    <name type="common">Mycobacterium gadium</name>
    <dbReference type="NCBI Taxonomy" id="1794"/>
    <lineage>
        <taxon>Bacteria</taxon>
        <taxon>Bacillati</taxon>
        <taxon>Actinomycetota</taxon>
        <taxon>Actinomycetes</taxon>
        <taxon>Mycobacteriales</taxon>
        <taxon>Mycobacteriaceae</taxon>
        <taxon>Mycolicibacterium</taxon>
    </lineage>
</organism>
<gene>
    <name evidence="1" type="ORF">MGAD_58150</name>
</gene>
<name>A0A7I7WWI2_MYCGU</name>
<evidence type="ECO:0000313" key="1">
    <source>
        <dbReference type="EMBL" id="BBZ21480.1"/>
    </source>
</evidence>
<accession>A0A7I7WWI2</accession>
<dbReference type="AlphaFoldDB" id="A0A7I7WWI2"/>
<sequence length="92" mass="10008">MTEGTTMERLAEWMTGPPGSSWTTSAFPHISMMTARRMGRAVNGSYVEFSRSTRRRPHSEPSLVLGGWVSTLCRTRDCECGTAGPDKPAAAS</sequence>
<dbReference type="EMBL" id="AP022608">
    <property type="protein sequence ID" value="BBZ21480.1"/>
    <property type="molecule type" value="Genomic_DNA"/>
</dbReference>
<protein>
    <submittedName>
        <fullName evidence="1">Uncharacterized protein</fullName>
    </submittedName>
</protein>
<dbReference type="KEGG" id="mgad:MGAD_58150"/>
<reference evidence="1 2" key="1">
    <citation type="journal article" date="2019" name="Emerg. Microbes Infect.">
        <title>Comprehensive subspecies identification of 175 nontuberculous mycobacteria species based on 7547 genomic profiles.</title>
        <authorList>
            <person name="Matsumoto Y."/>
            <person name="Kinjo T."/>
            <person name="Motooka D."/>
            <person name="Nabeya D."/>
            <person name="Jung N."/>
            <person name="Uechi K."/>
            <person name="Horii T."/>
            <person name="Iida T."/>
            <person name="Fujita J."/>
            <person name="Nakamura S."/>
        </authorList>
    </citation>
    <scope>NUCLEOTIDE SEQUENCE [LARGE SCALE GENOMIC DNA]</scope>
    <source>
        <strain evidence="1 2">JCM 12688</strain>
    </source>
</reference>
<proteinExistence type="predicted"/>